<dbReference type="SUPFAM" id="SSF53756">
    <property type="entry name" value="UDP-Glycosyltransferase/glycogen phosphorylase"/>
    <property type="match status" value="1"/>
</dbReference>
<dbReference type="InterPro" id="IPR028098">
    <property type="entry name" value="Glyco_trans_4-like_N"/>
</dbReference>
<sequence length="368" mass="41410">MGPVVVMRDIIRGMQSSEWQIYVVSLRSEDPSISIQNEFESLSCKCVSFHYSLLDLELRTKHVAKRLQQFLSDNKIDILHTHTYHPDLVASNLPKGFIPVVTTLHNLCAEDYCYQKGFIQGKYMAFRHLKSLKRLNVFCAITECVARYYNRIGVECKVIYNGIDESKFGKPSDVDRLSLRRELGILPSAKVFIYCAGLVHRKNPLSLIRSFVRLLDSGQLSLDDRLIFLGKGPLEDKCKALVPSKYKAQIIFAGFQQDVVPFYLASDIGVSASLSEGFGLNVVEAVACGLPFVASDIPPHREILGKYPELESLLFEPGSDEALADALLEAYQKSESYPMGAISNDITSRFSAHKMSANYQQVYRKMVE</sequence>
<feature type="domain" description="Glycosyl transferase family 1" evidence="1">
    <location>
        <begin position="179"/>
        <end position="336"/>
    </location>
</feature>
<dbReference type="CDD" id="cd03801">
    <property type="entry name" value="GT4_PimA-like"/>
    <property type="match status" value="1"/>
</dbReference>
<evidence type="ECO:0000313" key="3">
    <source>
        <dbReference type="EMBL" id="MFC4665978.1"/>
    </source>
</evidence>
<dbReference type="PANTHER" id="PTHR45947:SF3">
    <property type="entry name" value="SULFOQUINOVOSYL TRANSFERASE SQD2"/>
    <property type="match status" value="1"/>
</dbReference>
<dbReference type="EC" id="2.4.-.-" evidence="3"/>
<dbReference type="GO" id="GO:0016757">
    <property type="term" value="F:glycosyltransferase activity"/>
    <property type="evidence" value="ECO:0007669"/>
    <property type="project" value="UniProtKB-KW"/>
</dbReference>
<dbReference type="Pfam" id="PF13439">
    <property type="entry name" value="Glyco_transf_4"/>
    <property type="match status" value="1"/>
</dbReference>
<dbReference type="InterPro" id="IPR001296">
    <property type="entry name" value="Glyco_trans_1"/>
</dbReference>
<comment type="caution">
    <text evidence="3">The sequence shown here is derived from an EMBL/GenBank/DDBJ whole genome shotgun (WGS) entry which is preliminary data.</text>
</comment>
<evidence type="ECO:0000259" key="1">
    <source>
        <dbReference type="Pfam" id="PF00534"/>
    </source>
</evidence>
<evidence type="ECO:0000313" key="4">
    <source>
        <dbReference type="Proteomes" id="UP001596020"/>
    </source>
</evidence>
<evidence type="ECO:0000259" key="2">
    <source>
        <dbReference type="Pfam" id="PF13439"/>
    </source>
</evidence>
<dbReference type="InterPro" id="IPR050194">
    <property type="entry name" value="Glycosyltransferase_grp1"/>
</dbReference>
<protein>
    <submittedName>
        <fullName evidence="3">Glycosyltransferase family 4 protein</fullName>
        <ecNumber evidence="3">2.4.-.-</ecNumber>
    </submittedName>
</protein>
<name>A0ABV9K7W7_9PORP</name>
<dbReference type="RefSeq" id="WP_380078592.1">
    <property type="nucleotide sequence ID" value="NZ_JBHSGO010000161.1"/>
</dbReference>
<keyword evidence="3" id="KW-0808">Transferase</keyword>
<dbReference type="PANTHER" id="PTHR45947">
    <property type="entry name" value="SULFOQUINOVOSYL TRANSFERASE SQD2"/>
    <property type="match status" value="1"/>
</dbReference>
<dbReference type="Gene3D" id="3.40.50.2000">
    <property type="entry name" value="Glycogen Phosphorylase B"/>
    <property type="match status" value="2"/>
</dbReference>
<dbReference type="EMBL" id="JBHSGO010000161">
    <property type="protein sequence ID" value="MFC4665978.1"/>
    <property type="molecule type" value="Genomic_DNA"/>
</dbReference>
<proteinExistence type="predicted"/>
<gene>
    <name evidence="3" type="ORF">ACFO3G_05115</name>
</gene>
<accession>A0ABV9K7W7</accession>
<dbReference type="Proteomes" id="UP001596020">
    <property type="component" value="Unassembled WGS sequence"/>
</dbReference>
<keyword evidence="4" id="KW-1185">Reference proteome</keyword>
<feature type="domain" description="Glycosyltransferase subfamily 4-like N-terminal" evidence="2">
    <location>
        <begin position="2"/>
        <end position="166"/>
    </location>
</feature>
<keyword evidence="3" id="KW-0328">Glycosyltransferase</keyword>
<dbReference type="Pfam" id="PF00534">
    <property type="entry name" value="Glycos_transf_1"/>
    <property type="match status" value="1"/>
</dbReference>
<reference evidence="4" key="1">
    <citation type="journal article" date="2019" name="Int. J. Syst. Evol. Microbiol.">
        <title>The Global Catalogue of Microorganisms (GCM) 10K type strain sequencing project: providing services to taxonomists for standard genome sequencing and annotation.</title>
        <authorList>
            <consortium name="The Broad Institute Genomics Platform"/>
            <consortium name="The Broad Institute Genome Sequencing Center for Infectious Disease"/>
            <person name="Wu L."/>
            <person name="Ma J."/>
        </authorList>
    </citation>
    <scope>NUCLEOTIDE SEQUENCE [LARGE SCALE GENOMIC DNA]</scope>
    <source>
        <strain evidence="4">CGMCC 4.7357</strain>
    </source>
</reference>
<organism evidence="3 4">
    <name type="scientific">Falsiporphyromonas endometrii</name>
    <dbReference type="NCBI Taxonomy" id="1387297"/>
    <lineage>
        <taxon>Bacteria</taxon>
        <taxon>Pseudomonadati</taxon>
        <taxon>Bacteroidota</taxon>
        <taxon>Bacteroidia</taxon>
        <taxon>Bacteroidales</taxon>
        <taxon>Porphyromonadaceae</taxon>
        <taxon>Falsiporphyromonas</taxon>
    </lineage>
</organism>